<dbReference type="EMBL" id="LR792632">
    <property type="protein sequence ID" value="CAB3289461.1"/>
    <property type="molecule type" value="Genomic_DNA"/>
</dbReference>
<keyword evidence="4" id="KW-1185">Reference proteome</keyword>
<dbReference type="InterPro" id="IPR012349">
    <property type="entry name" value="Split_barrel_FMN-bd"/>
</dbReference>
<dbReference type="PIRSF" id="PIRSF018747">
    <property type="entry name" value="UCP018747"/>
    <property type="match status" value="1"/>
</dbReference>
<proteinExistence type="predicted"/>
<dbReference type="SUPFAM" id="SSF50475">
    <property type="entry name" value="FMN-binding split barrel"/>
    <property type="match status" value="1"/>
</dbReference>
<dbReference type="KEGG" id="mesg:MLAUSG7_1236"/>
<dbReference type="InterPro" id="IPR016733">
    <property type="entry name" value="UCP018747"/>
</dbReference>
<dbReference type="Pfam" id="PF04289">
    <property type="entry name" value="DUF447_N"/>
    <property type="match status" value="1"/>
</dbReference>
<dbReference type="AlphaFoldDB" id="A0A8D6PSN3"/>
<feature type="domain" description="DUF447" evidence="1">
    <location>
        <begin position="5"/>
        <end position="125"/>
    </location>
</feature>
<dbReference type="Pfam" id="PF20766">
    <property type="entry name" value="DUF447_C"/>
    <property type="match status" value="1"/>
</dbReference>
<organism evidence="3 4">
    <name type="scientific">Methanocaldococcus lauensis</name>
    <dbReference type="NCBI Taxonomy" id="2546128"/>
    <lineage>
        <taxon>Archaea</taxon>
        <taxon>Methanobacteriati</taxon>
        <taxon>Methanobacteriota</taxon>
        <taxon>Methanomada group</taxon>
        <taxon>Methanococci</taxon>
        <taxon>Methanococcales</taxon>
        <taxon>Methanocaldococcaceae</taxon>
        <taxon>Methanocaldococcus</taxon>
    </lineage>
</organism>
<evidence type="ECO:0008006" key="5">
    <source>
        <dbReference type="Google" id="ProtNLM"/>
    </source>
</evidence>
<evidence type="ECO:0000313" key="3">
    <source>
        <dbReference type="EMBL" id="CAB3289461.1"/>
    </source>
</evidence>
<dbReference type="Gene3D" id="1.20.58.290">
    <property type="entry name" value="Hypothetical membrane protein ta0354_69_121"/>
    <property type="match status" value="1"/>
</dbReference>
<evidence type="ECO:0000259" key="2">
    <source>
        <dbReference type="Pfam" id="PF20766"/>
    </source>
</evidence>
<protein>
    <recommendedName>
        <fullName evidence="5">DUF447 family protein</fullName>
    </recommendedName>
</protein>
<dbReference type="InterPro" id="IPR007386">
    <property type="entry name" value="DUF447_N"/>
</dbReference>
<dbReference type="Gene3D" id="2.30.110.10">
    <property type="entry name" value="Electron Transport, Fmn-binding Protein, Chain A"/>
    <property type="match status" value="1"/>
</dbReference>
<evidence type="ECO:0000313" key="4">
    <source>
        <dbReference type="Proteomes" id="UP000679213"/>
    </source>
</evidence>
<reference evidence="3 4" key="1">
    <citation type="submission" date="2020-04" db="EMBL/GenBank/DDBJ databases">
        <authorList>
            <consortium name="Genoscope - CEA"/>
            <person name="William W."/>
        </authorList>
    </citation>
    <scope>NUCLEOTIDE SEQUENCE [LARGE SCALE GENOMIC DNA]</scope>
    <source>
        <strain evidence="3 4">SG7</strain>
    </source>
</reference>
<sequence length="199" mass="23615">MFMIYEVVIATKKDDRDNKAPIGVYFKDNKIIMHLFYGSHTYYNLLTEDYFSVNVVHPIELVKAVLEDEDDYLYYNKIKSKIPYLKNSYYVIFCKVIGRKFIEKNDIFGKSKMMIVEGEEIDRIYLKNLPKPYNRADGLLVEMAVIYSRLTNKNVKLNEKDKKEFISELNKYFSIIKKVGSLEHKKLAEVMLKEIYNLK</sequence>
<gene>
    <name evidence="3" type="ORF">MLAUSG7_1236</name>
</gene>
<evidence type="ECO:0000259" key="1">
    <source>
        <dbReference type="Pfam" id="PF04289"/>
    </source>
</evidence>
<feature type="domain" description="DUF447" evidence="2">
    <location>
        <begin position="134"/>
        <end position="192"/>
    </location>
</feature>
<accession>A0A8D6PSN3</accession>
<dbReference type="Proteomes" id="UP000679213">
    <property type="component" value="Chromosome I"/>
</dbReference>
<dbReference type="InterPro" id="IPR049288">
    <property type="entry name" value="DUF447_C"/>
</dbReference>
<name>A0A8D6PSN3_9EURY</name>